<feature type="chain" id="PRO_5014345361" description="Thioredoxin domain-containing protein" evidence="5">
    <location>
        <begin position="26"/>
        <end position="402"/>
    </location>
</feature>
<dbReference type="Proteomes" id="UP000236634">
    <property type="component" value="Unassembled WGS sequence"/>
</dbReference>
<dbReference type="GO" id="GO:0016491">
    <property type="term" value="F:oxidoreductase activity"/>
    <property type="evidence" value="ECO:0007669"/>
    <property type="project" value="InterPro"/>
</dbReference>
<keyword evidence="3" id="KW-1015">Disulfide bond</keyword>
<keyword evidence="2" id="KW-0201">Cytochrome c-type biogenesis</keyword>
<dbReference type="PANTHER" id="PTHR42852:SF6">
    <property type="entry name" value="THIOL:DISULFIDE INTERCHANGE PROTEIN DSBE"/>
    <property type="match status" value="1"/>
</dbReference>
<dbReference type="PROSITE" id="PS00194">
    <property type="entry name" value="THIOREDOXIN_1"/>
    <property type="match status" value="1"/>
</dbReference>
<keyword evidence="4" id="KW-0676">Redox-active center</keyword>
<accession>A0A2K0XCX9</accession>
<name>A0A2K0XCX9_9BACT</name>
<evidence type="ECO:0000256" key="2">
    <source>
        <dbReference type="ARBA" id="ARBA00022748"/>
    </source>
</evidence>
<evidence type="ECO:0000313" key="7">
    <source>
        <dbReference type="EMBL" id="PNP92410.1"/>
    </source>
</evidence>
<dbReference type="AlphaFoldDB" id="A0A2K0XCX9"/>
<dbReference type="GO" id="GO:0030313">
    <property type="term" value="C:cell envelope"/>
    <property type="evidence" value="ECO:0007669"/>
    <property type="project" value="UniProtKB-SubCell"/>
</dbReference>
<gene>
    <name evidence="7" type="ORF">BFS16_11305</name>
</gene>
<dbReference type="InterPro" id="IPR036249">
    <property type="entry name" value="Thioredoxin-like_sf"/>
</dbReference>
<comment type="subcellular location">
    <subcellularLocation>
        <location evidence="1">Cell envelope</location>
    </subcellularLocation>
</comment>
<evidence type="ECO:0000256" key="5">
    <source>
        <dbReference type="SAM" id="SignalP"/>
    </source>
</evidence>
<evidence type="ECO:0000256" key="4">
    <source>
        <dbReference type="ARBA" id="ARBA00023284"/>
    </source>
</evidence>
<dbReference type="Gene3D" id="3.40.30.10">
    <property type="entry name" value="Glutaredoxin"/>
    <property type="match status" value="1"/>
</dbReference>
<dbReference type="EMBL" id="NBAX01000011">
    <property type="protein sequence ID" value="PNP92410.1"/>
    <property type="molecule type" value="Genomic_DNA"/>
</dbReference>
<organism evidence="7 8">
    <name type="scientific">Hoylesella timonensis</name>
    <dbReference type="NCBI Taxonomy" id="386414"/>
    <lineage>
        <taxon>Bacteria</taxon>
        <taxon>Pseudomonadati</taxon>
        <taxon>Bacteroidota</taxon>
        <taxon>Bacteroidia</taxon>
        <taxon>Bacteroidales</taxon>
        <taxon>Prevotellaceae</taxon>
        <taxon>Hoylesella</taxon>
    </lineage>
</organism>
<evidence type="ECO:0000256" key="3">
    <source>
        <dbReference type="ARBA" id="ARBA00023157"/>
    </source>
</evidence>
<dbReference type="InterPro" id="IPR050553">
    <property type="entry name" value="Thioredoxin_ResA/DsbE_sf"/>
</dbReference>
<keyword evidence="5" id="KW-0732">Signal</keyword>
<feature type="signal peptide" evidence="5">
    <location>
        <begin position="1"/>
        <end position="25"/>
    </location>
</feature>
<dbReference type="SUPFAM" id="SSF52833">
    <property type="entry name" value="Thioredoxin-like"/>
    <property type="match status" value="1"/>
</dbReference>
<dbReference type="InterPro" id="IPR013740">
    <property type="entry name" value="Redoxin"/>
</dbReference>
<evidence type="ECO:0000313" key="8">
    <source>
        <dbReference type="Proteomes" id="UP000236634"/>
    </source>
</evidence>
<protein>
    <recommendedName>
        <fullName evidence="6">Thioredoxin domain-containing protein</fullName>
    </recommendedName>
</protein>
<proteinExistence type="predicted"/>
<sequence>MKNLLKNCCVMSVAALLLFPMFAFGQRTVTIKGNVKFIENDFKVGVYRFSGTLKQLLAETTVDPTTHNYTISVPADKIGEAMVDCGGWQAVNVWLQDEDMDIDFRGVDTAAIKIKNPPFVYIKGGKNNELMNLLNFDAYRNYQSMIVYSQKTYVTKFADEENQKSLTNALYDFMGDDYDARCRYYVEHYADRPSVMVAIEQLDYEKDKKLIDDALARLATVSPQANELAAQFHKDKAEEKLRIERVKVGAPMPTFECKSPKGKTLRPANFKGKVLVLDFWASWCGPCRQEIPNLKKIYADFKDKDVEFMSVSIDAKRDAWVKAMSEEGMPWHQGWVSDGGKEVMDLYQFSGIPFILIIDKDGRIYRKHVRGDEIRKGVEDVLAGKAPAEEKGTSISMGAMSM</sequence>
<dbReference type="Pfam" id="PF08534">
    <property type="entry name" value="Redoxin"/>
    <property type="match status" value="1"/>
</dbReference>
<dbReference type="InterPro" id="IPR017937">
    <property type="entry name" value="Thioredoxin_CS"/>
</dbReference>
<reference evidence="7 8" key="1">
    <citation type="submission" date="2017-03" db="EMBL/GenBank/DDBJ databases">
        <authorList>
            <person name="Afonso C.L."/>
            <person name="Miller P.J."/>
            <person name="Scott M.A."/>
            <person name="Spackman E."/>
            <person name="Goraichik I."/>
            <person name="Dimitrov K.M."/>
            <person name="Suarez D.L."/>
            <person name="Swayne D.E."/>
        </authorList>
    </citation>
    <scope>NUCLEOTIDE SEQUENCE [LARGE SCALE GENOMIC DNA]</scope>
    <source>
        <strain evidence="7 8">DNF00076</strain>
    </source>
</reference>
<comment type="caution">
    <text evidence="7">The sequence shown here is derived from an EMBL/GenBank/DDBJ whole genome shotgun (WGS) entry which is preliminary data.</text>
</comment>
<evidence type="ECO:0000259" key="6">
    <source>
        <dbReference type="PROSITE" id="PS51352"/>
    </source>
</evidence>
<dbReference type="InterPro" id="IPR013766">
    <property type="entry name" value="Thioredoxin_domain"/>
</dbReference>
<dbReference type="GO" id="GO:0017004">
    <property type="term" value="P:cytochrome complex assembly"/>
    <property type="evidence" value="ECO:0007669"/>
    <property type="project" value="UniProtKB-KW"/>
</dbReference>
<dbReference type="PANTHER" id="PTHR42852">
    <property type="entry name" value="THIOL:DISULFIDE INTERCHANGE PROTEIN DSBE"/>
    <property type="match status" value="1"/>
</dbReference>
<evidence type="ECO:0000256" key="1">
    <source>
        <dbReference type="ARBA" id="ARBA00004196"/>
    </source>
</evidence>
<feature type="domain" description="Thioredoxin" evidence="6">
    <location>
        <begin position="246"/>
        <end position="390"/>
    </location>
</feature>
<dbReference type="CDD" id="cd02966">
    <property type="entry name" value="TlpA_like_family"/>
    <property type="match status" value="1"/>
</dbReference>
<dbReference type="PROSITE" id="PS51352">
    <property type="entry name" value="THIOREDOXIN_2"/>
    <property type="match status" value="1"/>
</dbReference>